<protein>
    <recommendedName>
        <fullName evidence="5">Transmembrane protein</fullName>
    </recommendedName>
</protein>
<keyword evidence="4" id="KW-1185">Reference proteome</keyword>
<evidence type="ECO:0000256" key="1">
    <source>
        <dbReference type="SAM" id="Coils"/>
    </source>
</evidence>
<keyword evidence="2" id="KW-1133">Transmembrane helix</keyword>
<proteinExistence type="predicted"/>
<evidence type="ECO:0008006" key="5">
    <source>
        <dbReference type="Google" id="ProtNLM"/>
    </source>
</evidence>
<feature type="coiled-coil region" evidence="1">
    <location>
        <begin position="16"/>
        <end position="78"/>
    </location>
</feature>
<dbReference type="Proteomes" id="UP000007878">
    <property type="component" value="Chromosome"/>
</dbReference>
<evidence type="ECO:0000313" key="4">
    <source>
        <dbReference type="Proteomes" id="UP000007878"/>
    </source>
</evidence>
<gene>
    <name evidence="3" type="ORF">RCA_04170</name>
</gene>
<dbReference type="EMBL" id="CP003304">
    <property type="protein sequence ID" value="AFB21391.1"/>
    <property type="molecule type" value="Genomic_DNA"/>
</dbReference>
<evidence type="ECO:0000313" key="3">
    <source>
        <dbReference type="EMBL" id="AFB21391.1"/>
    </source>
</evidence>
<reference evidence="4" key="1">
    <citation type="submission" date="2012-02" db="EMBL/GenBank/DDBJ databases">
        <title>Complete genome sequence of Rickettsia parkeri strain Portsmouth.</title>
        <authorList>
            <person name="Johnson S.L."/>
            <person name="Munk A.C."/>
            <person name="Han S."/>
            <person name="Bruce D.C."/>
            <person name="Dasch G.A."/>
        </authorList>
    </citation>
    <scope>NUCLEOTIDE SEQUENCE [LARGE SCALE GENOMIC DNA]</scope>
    <source>
        <strain evidence="4">CA410</strain>
    </source>
</reference>
<feature type="transmembrane region" description="Helical" evidence="2">
    <location>
        <begin position="79"/>
        <end position="100"/>
    </location>
</feature>
<keyword evidence="2" id="KW-0812">Transmembrane</keyword>
<keyword evidence="1" id="KW-0175">Coiled coil</keyword>
<organism evidence="3 4">
    <name type="scientific">Rickettsia canadensis str. CA410</name>
    <dbReference type="NCBI Taxonomy" id="1105107"/>
    <lineage>
        <taxon>Bacteria</taxon>
        <taxon>Pseudomonadati</taxon>
        <taxon>Pseudomonadota</taxon>
        <taxon>Alphaproteobacteria</taxon>
        <taxon>Rickettsiales</taxon>
        <taxon>Rickettsiaceae</taxon>
        <taxon>Rickettsieae</taxon>
        <taxon>Rickettsia</taxon>
        <taxon>belli group</taxon>
    </lineage>
</organism>
<sequence>MENTTEEQIITKCKNNEDEEEKRLKAEDSRKQLKAILITFSIILTGFLIFTYFFFNYIEEKAEEYKQQNNKALKIINKIKYYIILFPLVMVLLPSFNFIIGRSMGYYCIGQKTHSVSSSCLTHYCKTFKLLQHIKNKFLYVFSYFLPLARNDIEVRTQCTNVK</sequence>
<feature type="transmembrane region" description="Helical" evidence="2">
    <location>
        <begin position="35"/>
        <end position="58"/>
    </location>
</feature>
<accession>A0ABN4ABE9</accession>
<evidence type="ECO:0000256" key="2">
    <source>
        <dbReference type="SAM" id="Phobius"/>
    </source>
</evidence>
<keyword evidence="2" id="KW-0472">Membrane</keyword>
<name>A0ABN4ABE9_RICCA</name>